<dbReference type="Pfam" id="PF00749">
    <property type="entry name" value="tRNA-synt_1c"/>
    <property type="match status" value="1"/>
</dbReference>
<dbReference type="GO" id="GO:0006424">
    <property type="term" value="P:glutamyl-tRNA aminoacylation"/>
    <property type="evidence" value="ECO:0007669"/>
    <property type="project" value="UniProtKB-UniRule"/>
</dbReference>
<evidence type="ECO:0000313" key="9">
    <source>
        <dbReference type="EMBL" id="CRI33744.1"/>
    </source>
</evidence>
<keyword evidence="6 8" id="KW-0648">Protein biosynthesis</keyword>
<dbReference type="InterPro" id="IPR008925">
    <property type="entry name" value="aa_tRNA-synth_I_cd-bd_sf"/>
</dbReference>
<keyword evidence="2 8" id="KW-0963">Cytoplasm</keyword>
<comment type="caution">
    <text evidence="8">Lacks conserved residue(s) required for the propagation of feature annotation.</text>
</comment>
<name>A0A0K2Y7T6_HELHE</name>
<evidence type="ECO:0000256" key="8">
    <source>
        <dbReference type="HAMAP-Rule" id="MF_00022"/>
    </source>
</evidence>
<gene>
    <name evidence="8" type="primary">gltX</name>
    <name evidence="9" type="ORF">HHE01_14300</name>
</gene>
<keyword evidence="10" id="KW-1185">Reference proteome</keyword>
<dbReference type="GO" id="GO:0005524">
    <property type="term" value="F:ATP binding"/>
    <property type="evidence" value="ECO:0007669"/>
    <property type="project" value="UniProtKB-UniRule"/>
</dbReference>
<evidence type="ECO:0000256" key="2">
    <source>
        <dbReference type="ARBA" id="ARBA00022490"/>
    </source>
</evidence>
<evidence type="ECO:0000313" key="10">
    <source>
        <dbReference type="Proteomes" id="UP000046090"/>
    </source>
</evidence>
<dbReference type="Pfam" id="PF19269">
    <property type="entry name" value="Anticodon_2"/>
    <property type="match status" value="1"/>
</dbReference>
<dbReference type="SUPFAM" id="SSF52374">
    <property type="entry name" value="Nucleotidylyl transferase"/>
    <property type="match status" value="1"/>
</dbReference>
<comment type="subcellular location">
    <subcellularLocation>
        <location evidence="8">Cytoplasm</location>
    </subcellularLocation>
</comment>
<organism evidence="9 10">
    <name type="scientific">Helicobacter heilmannii</name>
    <dbReference type="NCBI Taxonomy" id="35817"/>
    <lineage>
        <taxon>Bacteria</taxon>
        <taxon>Pseudomonadati</taxon>
        <taxon>Campylobacterota</taxon>
        <taxon>Epsilonproteobacteria</taxon>
        <taxon>Campylobacterales</taxon>
        <taxon>Helicobacteraceae</taxon>
        <taxon>Helicobacter</taxon>
    </lineage>
</organism>
<dbReference type="InterPro" id="IPR049940">
    <property type="entry name" value="GluQ/Sye"/>
</dbReference>
<feature type="short sequence motif" description="'KMSKS' region" evidence="8">
    <location>
        <begin position="237"/>
        <end position="241"/>
    </location>
</feature>
<comment type="similarity">
    <text evidence="1 8">Belongs to the class-I aminoacyl-tRNA synthetase family. Glutamate--tRNA ligase type 1 subfamily.</text>
</comment>
<keyword evidence="5 8" id="KW-0067">ATP-binding</keyword>
<dbReference type="EMBL" id="CDMK01000001">
    <property type="protein sequence ID" value="CRI33744.1"/>
    <property type="molecule type" value="Genomic_DNA"/>
</dbReference>
<feature type="binding site" evidence="8">
    <location>
        <position position="240"/>
    </location>
    <ligand>
        <name>ATP</name>
        <dbReference type="ChEBI" id="CHEBI:30616"/>
    </ligand>
</feature>
<protein>
    <recommendedName>
        <fullName evidence="8">Glutamate--tRNA ligase</fullName>
        <ecNumber evidence="8">6.1.1.17</ecNumber>
    </recommendedName>
    <alternativeName>
        <fullName evidence="8">Glutamyl-tRNA synthetase</fullName>
        <shortName evidence="8">GluRS</shortName>
    </alternativeName>
</protein>
<evidence type="ECO:0000256" key="7">
    <source>
        <dbReference type="ARBA" id="ARBA00023146"/>
    </source>
</evidence>
<accession>A0A0K2Y7T6</accession>
<sequence>MLRFAPSPTGSMHIGNLRVALLNFIVAKRLKLPLMLRIEDTDTQRNIEGKDQEIFRILEQVGVTWDQLVYQSSNFGIHLDYAKRLLDKGEAFYCHCTPEFLEAKKQEALQAKKPFRYDDSWALLEKESNPNPVVRLKGSVKDMAFKDLVKGTIHFKAGELDSFVIVRSNQVPTYNFACAVDDFNYKITHIIRGEDHVSNTPKQILIKQALSRVLDIPEIPTIYAHLPIILNEDDGKKMSKRFEASSVQWLLKQGFLPSSIANYLTSMGYKAPKEIFTLSEALEWFELEKVSASSAHFSLSYLRHLNHKHLKALDLAKLAEALGIEPAKAPLAQLFLEECSTLNELKDKLDTMFSPKDIAKDYEGQNFYEKCHTLYTALKGMGAVADFNAFKQEAMQKSQLKGKDFFKSLRILLTGQAHGIELALLYPHLAPFLKQILVLKTEHGC</sequence>
<evidence type="ECO:0000256" key="5">
    <source>
        <dbReference type="ARBA" id="ARBA00022840"/>
    </source>
</evidence>
<comment type="subunit">
    <text evidence="8">Monomer.</text>
</comment>
<dbReference type="EC" id="6.1.1.17" evidence="8"/>
<dbReference type="InterPro" id="IPR000924">
    <property type="entry name" value="Glu/Gln-tRNA-synth"/>
</dbReference>
<dbReference type="InterPro" id="IPR014729">
    <property type="entry name" value="Rossmann-like_a/b/a_fold"/>
</dbReference>
<dbReference type="AlphaFoldDB" id="A0A0K2Y7T6"/>
<dbReference type="Gene3D" id="1.10.10.350">
    <property type="match status" value="1"/>
</dbReference>
<dbReference type="GO" id="GO:0005829">
    <property type="term" value="C:cytosol"/>
    <property type="evidence" value="ECO:0007669"/>
    <property type="project" value="TreeGrafter"/>
</dbReference>
<dbReference type="InterPro" id="IPR001412">
    <property type="entry name" value="aa-tRNA-synth_I_CS"/>
</dbReference>
<keyword evidence="7 8" id="KW-0030">Aminoacyl-tRNA synthetase</keyword>
<dbReference type="InterPro" id="IPR020751">
    <property type="entry name" value="aa-tRNA-synth_I_codon-bd_sub2"/>
</dbReference>
<reference evidence="10" key="1">
    <citation type="submission" date="2014-12" db="EMBL/GenBank/DDBJ databases">
        <authorList>
            <person name="Smet A."/>
        </authorList>
    </citation>
    <scope>NUCLEOTIDE SEQUENCE [LARGE SCALE GENOMIC DNA]</scope>
</reference>
<keyword evidence="4 8" id="KW-0547">Nucleotide-binding</keyword>
<dbReference type="PROSITE" id="PS00178">
    <property type="entry name" value="AA_TRNA_LIGASE_I"/>
    <property type="match status" value="1"/>
</dbReference>
<dbReference type="GO" id="GO:0000049">
    <property type="term" value="F:tRNA binding"/>
    <property type="evidence" value="ECO:0007669"/>
    <property type="project" value="InterPro"/>
</dbReference>
<feature type="short sequence motif" description="'HIGH' region" evidence="8">
    <location>
        <begin position="6"/>
        <end position="16"/>
    </location>
</feature>
<dbReference type="InterPro" id="IPR004527">
    <property type="entry name" value="Glu-tRNA-ligase_bac/mito"/>
</dbReference>
<evidence type="ECO:0000256" key="6">
    <source>
        <dbReference type="ARBA" id="ARBA00022917"/>
    </source>
</evidence>
<dbReference type="InterPro" id="IPR045462">
    <property type="entry name" value="aa-tRNA-synth_I_cd-bd"/>
</dbReference>
<dbReference type="RefSeq" id="WP_053825351.1">
    <property type="nucleotide sequence ID" value="NZ_AP026684.1"/>
</dbReference>
<dbReference type="GO" id="GO:0004818">
    <property type="term" value="F:glutamate-tRNA ligase activity"/>
    <property type="evidence" value="ECO:0007669"/>
    <property type="project" value="UniProtKB-UniRule"/>
</dbReference>
<keyword evidence="3 8" id="KW-0436">Ligase</keyword>
<comment type="function">
    <text evidence="8">Catalyzes the attachment of glutamate to tRNA(Glu) in a two-step reaction: glutamate is first activated by ATP to form Glu-AMP and then transferred to the acceptor end of tRNA(Glu).</text>
</comment>
<proteinExistence type="inferred from homology"/>
<dbReference type="InterPro" id="IPR020058">
    <property type="entry name" value="Glu/Gln-tRNA-synth_Ib_cat-dom"/>
</dbReference>
<dbReference type="PRINTS" id="PR00987">
    <property type="entry name" value="TRNASYNTHGLU"/>
</dbReference>
<evidence type="ECO:0000256" key="3">
    <source>
        <dbReference type="ARBA" id="ARBA00022598"/>
    </source>
</evidence>
<dbReference type="GeneID" id="76196411"/>
<evidence type="ECO:0000256" key="4">
    <source>
        <dbReference type="ARBA" id="ARBA00022741"/>
    </source>
</evidence>
<dbReference type="NCBIfam" id="TIGR00464">
    <property type="entry name" value="gltX_bact"/>
    <property type="match status" value="1"/>
</dbReference>
<dbReference type="Proteomes" id="UP000046090">
    <property type="component" value="Unassembled WGS sequence"/>
</dbReference>
<comment type="catalytic activity">
    <reaction evidence="8">
        <text>tRNA(Glu) + L-glutamate + ATP = L-glutamyl-tRNA(Glu) + AMP + diphosphate</text>
        <dbReference type="Rhea" id="RHEA:23540"/>
        <dbReference type="Rhea" id="RHEA-COMP:9663"/>
        <dbReference type="Rhea" id="RHEA-COMP:9680"/>
        <dbReference type="ChEBI" id="CHEBI:29985"/>
        <dbReference type="ChEBI" id="CHEBI:30616"/>
        <dbReference type="ChEBI" id="CHEBI:33019"/>
        <dbReference type="ChEBI" id="CHEBI:78442"/>
        <dbReference type="ChEBI" id="CHEBI:78520"/>
        <dbReference type="ChEBI" id="CHEBI:456215"/>
        <dbReference type="EC" id="6.1.1.17"/>
    </reaction>
</comment>
<dbReference type="HAMAP" id="MF_00022">
    <property type="entry name" value="Glu_tRNA_synth_type1"/>
    <property type="match status" value="1"/>
</dbReference>
<dbReference type="PANTHER" id="PTHR43311">
    <property type="entry name" value="GLUTAMATE--TRNA LIGASE"/>
    <property type="match status" value="1"/>
</dbReference>
<dbReference type="SUPFAM" id="SSF48163">
    <property type="entry name" value="An anticodon-binding domain of class I aminoacyl-tRNA synthetases"/>
    <property type="match status" value="1"/>
</dbReference>
<dbReference type="PANTHER" id="PTHR43311:SF2">
    <property type="entry name" value="GLUTAMATE--TRNA LIGASE, MITOCHONDRIAL-RELATED"/>
    <property type="match status" value="1"/>
</dbReference>
<dbReference type="Gene3D" id="3.40.50.620">
    <property type="entry name" value="HUPs"/>
    <property type="match status" value="1"/>
</dbReference>
<evidence type="ECO:0000256" key="1">
    <source>
        <dbReference type="ARBA" id="ARBA00007894"/>
    </source>
</evidence>